<dbReference type="PANTHER" id="PTHR39217">
    <property type="match status" value="1"/>
</dbReference>
<gene>
    <name evidence="2" type="ORF">KSX_55600</name>
</gene>
<dbReference type="Pfam" id="PF02955">
    <property type="entry name" value="GSH-S_ATP"/>
    <property type="match status" value="1"/>
</dbReference>
<feature type="domain" description="Prokaryotic glutathione synthetase ATP-binding" evidence="1">
    <location>
        <begin position="130"/>
        <end position="236"/>
    </location>
</feature>
<protein>
    <submittedName>
        <fullName evidence="2">ATP-grasp domain protein</fullName>
    </submittedName>
</protein>
<dbReference type="InterPro" id="IPR004218">
    <property type="entry name" value="GSHS_ATP-bd"/>
</dbReference>
<dbReference type="PANTHER" id="PTHR39217:SF1">
    <property type="entry name" value="GLUTATHIONE SYNTHETASE"/>
    <property type="match status" value="1"/>
</dbReference>
<dbReference type="Gene3D" id="3.30.1490.20">
    <property type="entry name" value="ATP-grasp fold, A domain"/>
    <property type="match status" value="1"/>
</dbReference>
<dbReference type="AlphaFoldDB" id="A0A8J3MSS4"/>
<accession>A0A8J3MSS4</accession>
<proteinExistence type="predicted"/>
<evidence type="ECO:0000313" key="3">
    <source>
        <dbReference type="Proteomes" id="UP000612362"/>
    </source>
</evidence>
<dbReference type="InterPro" id="IPR053191">
    <property type="entry name" value="DcsG_Biosynth_Enzyme"/>
</dbReference>
<dbReference type="SUPFAM" id="SSF56059">
    <property type="entry name" value="Glutathione synthetase ATP-binding domain-like"/>
    <property type="match status" value="1"/>
</dbReference>
<evidence type="ECO:0000313" key="2">
    <source>
        <dbReference type="EMBL" id="GHO47397.1"/>
    </source>
</evidence>
<comment type="caution">
    <text evidence="2">The sequence shown here is derived from an EMBL/GenBank/DDBJ whole genome shotgun (WGS) entry which is preliminary data.</text>
</comment>
<dbReference type="InterPro" id="IPR013815">
    <property type="entry name" value="ATP_grasp_subdomain_1"/>
</dbReference>
<reference evidence="2" key="1">
    <citation type="submission" date="2020-10" db="EMBL/GenBank/DDBJ databases">
        <title>Taxonomic study of unclassified bacteria belonging to the class Ktedonobacteria.</title>
        <authorList>
            <person name="Yabe S."/>
            <person name="Wang C.M."/>
            <person name="Zheng Y."/>
            <person name="Sakai Y."/>
            <person name="Cavaletti L."/>
            <person name="Monciardini P."/>
            <person name="Donadio S."/>
        </authorList>
    </citation>
    <scope>NUCLEOTIDE SEQUENCE</scope>
    <source>
        <strain evidence="2">SOSP1-1</strain>
    </source>
</reference>
<dbReference type="RefSeq" id="WP_220196699.1">
    <property type="nucleotide sequence ID" value="NZ_BNJF01000003.1"/>
</dbReference>
<dbReference type="GO" id="GO:0005524">
    <property type="term" value="F:ATP binding"/>
    <property type="evidence" value="ECO:0007669"/>
    <property type="project" value="InterPro"/>
</dbReference>
<sequence>MTSIALVTSSDAPALSPDDQLLIEPLQARGLTPLAVAWDDPTAQWEQFESIVLRSTWNYHRCLESFFSWLDHLETLQVPIWNPVPALRWNVQKTYLRDLAQLGIPTIPTFWIEQGETASLAALLKQLPWREAVIKPIVGACASDVWRIQATEIDQAHGALSALAQQKGLMLQPFLHEVQREGEYSFVFLGGTLSHTVLKRPQQNDFRVQPVYGGTCLHVVPAPALSEQAEEIYQALPRPLLYARIDALVQENRLVVMEVELTEPDLLLRFDSCAPLRFAQACSDHFLERKETLSH</sequence>
<dbReference type="Gene3D" id="3.40.50.20">
    <property type="match status" value="1"/>
</dbReference>
<dbReference type="EMBL" id="BNJF01000003">
    <property type="protein sequence ID" value="GHO47397.1"/>
    <property type="molecule type" value="Genomic_DNA"/>
</dbReference>
<organism evidence="2 3">
    <name type="scientific">Ktedonospora formicarum</name>
    <dbReference type="NCBI Taxonomy" id="2778364"/>
    <lineage>
        <taxon>Bacteria</taxon>
        <taxon>Bacillati</taxon>
        <taxon>Chloroflexota</taxon>
        <taxon>Ktedonobacteria</taxon>
        <taxon>Ktedonobacterales</taxon>
        <taxon>Ktedonobacteraceae</taxon>
        <taxon>Ktedonospora</taxon>
    </lineage>
</organism>
<dbReference type="Proteomes" id="UP000612362">
    <property type="component" value="Unassembled WGS sequence"/>
</dbReference>
<evidence type="ECO:0000259" key="1">
    <source>
        <dbReference type="Pfam" id="PF02955"/>
    </source>
</evidence>
<dbReference type="Gene3D" id="3.30.470.20">
    <property type="entry name" value="ATP-grasp fold, B domain"/>
    <property type="match status" value="1"/>
</dbReference>
<keyword evidence="3" id="KW-1185">Reference proteome</keyword>
<dbReference type="GO" id="GO:0004363">
    <property type="term" value="F:glutathione synthase activity"/>
    <property type="evidence" value="ECO:0007669"/>
    <property type="project" value="InterPro"/>
</dbReference>
<name>A0A8J3MSS4_9CHLR</name>